<evidence type="ECO:0000256" key="4">
    <source>
        <dbReference type="ARBA" id="ARBA00023002"/>
    </source>
</evidence>
<keyword evidence="3" id="KW-0274">FAD</keyword>
<comment type="caution">
    <text evidence="7">The sequence shown here is derived from an EMBL/GenBank/DDBJ whole genome shotgun (WGS) entry which is preliminary data.</text>
</comment>
<dbReference type="Gene3D" id="3.50.50.60">
    <property type="entry name" value="FAD/NAD(P)-binding domain"/>
    <property type="match status" value="2"/>
</dbReference>
<keyword evidence="4" id="KW-0560">Oxidoreductase</keyword>
<gene>
    <name evidence="7" type="ORF">GCM10023322_76770</name>
</gene>
<dbReference type="InterPro" id="IPR036188">
    <property type="entry name" value="FAD/NAD-bd_sf"/>
</dbReference>
<organism evidence="7 8">
    <name type="scientific">Rugosimonospora acidiphila</name>
    <dbReference type="NCBI Taxonomy" id="556531"/>
    <lineage>
        <taxon>Bacteria</taxon>
        <taxon>Bacillati</taxon>
        <taxon>Actinomycetota</taxon>
        <taxon>Actinomycetes</taxon>
        <taxon>Micromonosporales</taxon>
        <taxon>Micromonosporaceae</taxon>
        <taxon>Rugosimonospora</taxon>
    </lineage>
</organism>
<proteinExistence type="predicted"/>
<dbReference type="InterPro" id="IPR016156">
    <property type="entry name" value="FAD/NAD-linked_Rdtase_dimer_sf"/>
</dbReference>
<keyword evidence="8" id="KW-1185">Reference proteome</keyword>
<sequence>MEGFMSNRAHIVVVGSSLAGVRCAEAIRRAEFAGTVTLVGAEKHYPPVDRPPLSKKVLRTGDDAEALRVDGGLAVDLLLGREATGLDLGARRVSLDDGTALDYDGLVIATGATVRRLPGTEGRRNVHVLRTVEDAAALRAALVPGVRVAVIGAGVLGCEIAATCRQLELEVTMIDAFSQPMLRVLGPSVAPLLADLHRQRGVRLLLHREVLGLRGEQAADAVLLDHDEVVEADVIVVAIGAFPETRWLSGSGLELADGVACDSECFAIGGERRVVAAGDVARWYHRLFRRTLRVEHWTNAVSQGLLAGRNLVASLAETGEIAAYDALPYFWTDQYDWKLQFVGALGEEVRFEEGEPGDRQFVASYRTDGRLVGALCANRPSRIAPWRSRIAAELAG</sequence>
<dbReference type="Pfam" id="PF14759">
    <property type="entry name" value="Reductase_C"/>
    <property type="match status" value="1"/>
</dbReference>
<feature type="domain" description="FAD/NAD(P)-binding" evidence="5">
    <location>
        <begin position="10"/>
        <end position="304"/>
    </location>
</feature>
<evidence type="ECO:0000313" key="8">
    <source>
        <dbReference type="Proteomes" id="UP001501570"/>
    </source>
</evidence>
<dbReference type="EMBL" id="BAABJQ010000040">
    <property type="protein sequence ID" value="GAA5199966.1"/>
    <property type="molecule type" value="Genomic_DNA"/>
</dbReference>
<dbReference type="Gene3D" id="3.30.390.30">
    <property type="match status" value="1"/>
</dbReference>
<dbReference type="Pfam" id="PF07992">
    <property type="entry name" value="Pyr_redox_2"/>
    <property type="match status" value="1"/>
</dbReference>
<dbReference type="PRINTS" id="PR00368">
    <property type="entry name" value="FADPNR"/>
</dbReference>
<dbReference type="SUPFAM" id="SSF55424">
    <property type="entry name" value="FAD/NAD-linked reductases, dimerisation (C-terminal) domain"/>
    <property type="match status" value="1"/>
</dbReference>
<dbReference type="SUPFAM" id="SSF51905">
    <property type="entry name" value="FAD/NAD(P)-binding domain"/>
    <property type="match status" value="1"/>
</dbReference>
<evidence type="ECO:0000256" key="3">
    <source>
        <dbReference type="ARBA" id="ARBA00022827"/>
    </source>
</evidence>
<dbReference type="InterPro" id="IPR050446">
    <property type="entry name" value="FAD-oxidoreductase/Apoptosis"/>
</dbReference>
<dbReference type="PANTHER" id="PTHR43557">
    <property type="entry name" value="APOPTOSIS-INDUCING FACTOR 1"/>
    <property type="match status" value="1"/>
</dbReference>
<evidence type="ECO:0000259" key="5">
    <source>
        <dbReference type="Pfam" id="PF07992"/>
    </source>
</evidence>
<keyword evidence="2" id="KW-0285">Flavoprotein</keyword>
<reference evidence="8" key="1">
    <citation type="journal article" date="2019" name="Int. J. Syst. Evol. Microbiol.">
        <title>The Global Catalogue of Microorganisms (GCM) 10K type strain sequencing project: providing services to taxonomists for standard genome sequencing and annotation.</title>
        <authorList>
            <consortium name="The Broad Institute Genomics Platform"/>
            <consortium name="The Broad Institute Genome Sequencing Center for Infectious Disease"/>
            <person name="Wu L."/>
            <person name="Ma J."/>
        </authorList>
    </citation>
    <scope>NUCLEOTIDE SEQUENCE [LARGE SCALE GENOMIC DNA]</scope>
    <source>
        <strain evidence="8">JCM 18304</strain>
    </source>
</reference>
<evidence type="ECO:0000259" key="6">
    <source>
        <dbReference type="Pfam" id="PF14759"/>
    </source>
</evidence>
<dbReference type="PANTHER" id="PTHR43557:SF2">
    <property type="entry name" value="RIESKE DOMAIN-CONTAINING PROTEIN-RELATED"/>
    <property type="match status" value="1"/>
</dbReference>
<name>A0ABP9SSP3_9ACTN</name>
<evidence type="ECO:0000313" key="7">
    <source>
        <dbReference type="EMBL" id="GAA5199966.1"/>
    </source>
</evidence>
<dbReference type="Proteomes" id="UP001501570">
    <property type="component" value="Unassembled WGS sequence"/>
</dbReference>
<dbReference type="PRINTS" id="PR00469">
    <property type="entry name" value="PNDRDTASEII"/>
</dbReference>
<evidence type="ECO:0000256" key="2">
    <source>
        <dbReference type="ARBA" id="ARBA00022630"/>
    </source>
</evidence>
<evidence type="ECO:0000256" key="1">
    <source>
        <dbReference type="ARBA" id="ARBA00001974"/>
    </source>
</evidence>
<accession>A0ABP9SSP3</accession>
<protein>
    <submittedName>
        <fullName evidence="7">FAD-dependent oxidoreductase</fullName>
    </submittedName>
</protein>
<comment type="cofactor">
    <cofactor evidence="1">
        <name>FAD</name>
        <dbReference type="ChEBI" id="CHEBI:57692"/>
    </cofactor>
</comment>
<dbReference type="InterPro" id="IPR023753">
    <property type="entry name" value="FAD/NAD-binding_dom"/>
</dbReference>
<feature type="domain" description="Reductase C-terminal" evidence="6">
    <location>
        <begin position="329"/>
        <end position="392"/>
    </location>
</feature>
<dbReference type="InterPro" id="IPR028202">
    <property type="entry name" value="Reductase_C"/>
</dbReference>